<dbReference type="NCBIfam" id="NF006824">
    <property type="entry name" value="PRK09347.1-1"/>
    <property type="match status" value="1"/>
</dbReference>
<evidence type="ECO:0000256" key="5">
    <source>
        <dbReference type="ARBA" id="ARBA00022801"/>
    </source>
</evidence>
<comment type="pathway">
    <text evidence="2 6">Cofactor biosynthesis; 7,8-dihydroneopterin triphosphate biosynthesis; 7,8-dihydroneopterin triphosphate from GTP: step 1/1.</text>
</comment>
<dbReference type="FunFam" id="3.30.1130.10:FF:000001">
    <property type="entry name" value="GTP cyclohydrolase 1"/>
    <property type="match status" value="1"/>
</dbReference>
<evidence type="ECO:0000256" key="1">
    <source>
        <dbReference type="ARBA" id="ARBA00001052"/>
    </source>
</evidence>
<dbReference type="Pfam" id="PF01227">
    <property type="entry name" value="GTP_cyclohydroI"/>
    <property type="match status" value="1"/>
</dbReference>
<keyword evidence="6" id="KW-0862">Zinc</keyword>
<dbReference type="GO" id="GO:0006729">
    <property type="term" value="P:tetrahydrobiopterin biosynthetic process"/>
    <property type="evidence" value="ECO:0007669"/>
    <property type="project" value="TreeGrafter"/>
</dbReference>
<dbReference type="GO" id="GO:0003934">
    <property type="term" value="F:GTP cyclohydrolase I activity"/>
    <property type="evidence" value="ECO:0007669"/>
    <property type="project" value="UniProtKB-UniRule"/>
</dbReference>
<dbReference type="AlphaFoldDB" id="A0A1M6C0N0"/>
<protein>
    <recommendedName>
        <fullName evidence="6">GTP cyclohydrolase 1</fullName>
        <ecNumber evidence="6">3.5.4.16</ecNumber>
    </recommendedName>
    <alternativeName>
        <fullName evidence="6">GTP cyclohydrolase I</fullName>
        <shortName evidence="6">GTP-CH-I</shortName>
    </alternativeName>
</protein>
<name>A0A1M6C0N0_9BACT</name>
<dbReference type="NCBIfam" id="TIGR00063">
    <property type="entry name" value="folE"/>
    <property type="match status" value="1"/>
</dbReference>
<dbReference type="Gene3D" id="3.30.1130.10">
    <property type="match status" value="1"/>
</dbReference>
<evidence type="ECO:0000313" key="9">
    <source>
        <dbReference type="Proteomes" id="UP000184050"/>
    </source>
</evidence>
<evidence type="ECO:0000256" key="3">
    <source>
        <dbReference type="ARBA" id="ARBA00008085"/>
    </source>
</evidence>
<evidence type="ECO:0000256" key="6">
    <source>
        <dbReference type="HAMAP-Rule" id="MF_00223"/>
    </source>
</evidence>
<keyword evidence="9" id="KW-1185">Reference proteome</keyword>
<dbReference type="EMBL" id="FQZE01000003">
    <property type="protein sequence ID" value="SHI54473.1"/>
    <property type="molecule type" value="Genomic_DNA"/>
</dbReference>
<dbReference type="GO" id="GO:0046654">
    <property type="term" value="P:tetrahydrofolate biosynthetic process"/>
    <property type="evidence" value="ECO:0007669"/>
    <property type="project" value="UniProtKB-UniRule"/>
</dbReference>
<feature type="binding site" evidence="6">
    <location>
        <position position="137"/>
    </location>
    <ligand>
        <name>Zn(2+)</name>
        <dbReference type="ChEBI" id="CHEBI:29105"/>
    </ligand>
</feature>
<dbReference type="PANTHER" id="PTHR11109">
    <property type="entry name" value="GTP CYCLOHYDROLASE I"/>
    <property type="match status" value="1"/>
</dbReference>
<proteinExistence type="inferred from homology"/>
<dbReference type="STRING" id="1168035.SAMN05444280_10394"/>
<dbReference type="GO" id="GO:0005525">
    <property type="term" value="F:GTP binding"/>
    <property type="evidence" value="ECO:0007669"/>
    <property type="project" value="UniProtKB-KW"/>
</dbReference>
<dbReference type="PROSITE" id="PS00860">
    <property type="entry name" value="GTP_CYCLOHYDROL_1_2"/>
    <property type="match status" value="1"/>
</dbReference>
<dbReference type="UniPathway" id="UPA00848">
    <property type="reaction ID" value="UER00151"/>
</dbReference>
<keyword evidence="5 6" id="KW-0378">Hydrolase</keyword>
<keyword evidence="4 6" id="KW-0554">One-carbon metabolism</keyword>
<comment type="similarity">
    <text evidence="3 6">Belongs to the GTP cyclohydrolase I family.</text>
</comment>
<dbReference type="InterPro" id="IPR043133">
    <property type="entry name" value="GTP-CH-I_C/QueF"/>
</dbReference>
<reference evidence="8 9" key="1">
    <citation type="submission" date="2016-11" db="EMBL/GenBank/DDBJ databases">
        <authorList>
            <person name="Jaros S."/>
            <person name="Januszkiewicz K."/>
            <person name="Wedrychowicz H."/>
        </authorList>
    </citation>
    <scope>NUCLEOTIDE SEQUENCE [LARGE SCALE GENOMIC DNA]</scope>
    <source>
        <strain evidence="8 9">DSM 27063</strain>
    </source>
</reference>
<feature type="domain" description="GTP cyclohydrolase I" evidence="7">
    <location>
        <begin position="63"/>
        <end position="238"/>
    </location>
</feature>
<dbReference type="InterPro" id="IPR043134">
    <property type="entry name" value="GTP-CH-I_N"/>
</dbReference>
<dbReference type="SUPFAM" id="SSF55620">
    <property type="entry name" value="Tetrahydrobiopterin biosynthesis enzymes-like"/>
    <property type="match status" value="1"/>
</dbReference>
<dbReference type="InterPro" id="IPR018234">
    <property type="entry name" value="GTP_CycHdrlase_I_CS"/>
</dbReference>
<feature type="binding site" evidence="6">
    <location>
        <position position="134"/>
    </location>
    <ligand>
        <name>Zn(2+)</name>
        <dbReference type="ChEBI" id="CHEBI:29105"/>
    </ligand>
</feature>
<dbReference type="InterPro" id="IPR001474">
    <property type="entry name" value="GTP_CycHdrlase_I"/>
</dbReference>
<dbReference type="PANTHER" id="PTHR11109:SF7">
    <property type="entry name" value="GTP CYCLOHYDROLASE 1"/>
    <property type="match status" value="1"/>
</dbReference>
<sequence>MKNEMILQGVNGNGKAKLNGNGHSKGKLNGYEILGENHVGTSAETPLRPDAFEKSDVEKMTVIEDKFRDIMATMGLDLTDDSLQGTPHRVAKMFVQEIFYGLNPDNKPAISVFDNKFKYNEMLVEKDINLNSFCEHHFLPIVGKAHVGYISSGQVIGLSKINRIVDYFARRPQVQERLTVQIANELKKVLKTEDVAVVIDAKHMCVSCRGIQDESSTTVTAEYGGRFKEKSVREEFLRYSGL</sequence>
<dbReference type="Gene3D" id="1.10.286.10">
    <property type="match status" value="1"/>
</dbReference>
<dbReference type="GO" id="GO:0006730">
    <property type="term" value="P:one-carbon metabolic process"/>
    <property type="evidence" value="ECO:0007669"/>
    <property type="project" value="UniProtKB-UniRule"/>
</dbReference>
<comment type="subunit">
    <text evidence="6">Homopolymer.</text>
</comment>
<feature type="binding site" evidence="6">
    <location>
        <position position="205"/>
    </location>
    <ligand>
        <name>Zn(2+)</name>
        <dbReference type="ChEBI" id="CHEBI:29105"/>
    </ligand>
</feature>
<dbReference type="GO" id="GO:0005737">
    <property type="term" value="C:cytoplasm"/>
    <property type="evidence" value="ECO:0007669"/>
    <property type="project" value="TreeGrafter"/>
</dbReference>
<keyword evidence="6" id="KW-0547">Nucleotide-binding</keyword>
<evidence type="ECO:0000313" key="8">
    <source>
        <dbReference type="EMBL" id="SHI54473.1"/>
    </source>
</evidence>
<dbReference type="InterPro" id="IPR020602">
    <property type="entry name" value="GTP_CycHdrlase_I_dom"/>
</dbReference>
<dbReference type="Proteomes" id="UP000184050">
    <property type="component" value="Unassembled WGS sequence"/>
</dbReference>
<organism evidence="8 9">
    <name type="scientific">Tangfeifania diversioriginum</name>
    <dbReference type="NCBI Taxonomy" id="1168035"/>
    <lineage>
        <taxon>Bacteria</taxon>
        <taxon>Pseudomonadati</taxon>
        <taxon>Bacteroidota</taxon>
        <taxon>Bacteroidia</taxon>
        <taxon>Marinilabiliales</taxon>
        <taxon>Prolixibacteraceae</taxon>
        <taxon>Tangfeifania</taxon>
    </lineage>
</organism>
<keyword evidence="6" id="KW-0342">GTP-binding</keyword>
<dbReference type="PROSITE" id="PS00859">
    <property type="entry name" value="GTP_CYCLOHYDROL_1_1"/>
    <property type="match status" value="1"/>
</dbReference>
<dbReference type="EC" id="3.5.4.16" evidence="6"/>
<comment type="catalytic activity">
    <reaction evidence="1 6">
        <text>GTP + H2O = 7,8-dihydroneopterin 3'-triphosphate + formate + H(+)</text>
        <dbReference type="Rhea" id="RHEA:17473"/>
        <dbReference type="ChEBI" id="CHEBI:15377"/>
        <dbReference type="ChEBI" id="CHEBI:15378"/>
        <dbReference type="ChEBI" id="CHEBI:15740"/>
        <dbReference type="ChEBI" id="CHEBI:37565"/>
        <dbReference type="ChEBI" id="CHEBI:58462"/>
        <dbReference type="EC" id="3.5.4.16"/>
    </reaction>
</comment>
<dbReference type="NCBIfam" id="NF006826">
    <property type="entry name" value="PRK09347.1-3"/>
    <property type="match status" value="1"/>
</dbReference>
<evidence type="ECO:0000256" key="2">
    <source>
        <dbReference type="ARBA" id="ARBA00005080"/>
    </source>
</evidence>
<keyword evidence="6" id="KW-0479">Metal-binding</keyword>
<gene>
    <name evidence="6" type="primary">folE</name>
    <name evidence="8" type="ORF">SAMN05444280_10394</name>
</gene>
<accession>A0A1M6C0N0</accession>
<evidence type="ECO:0000256" key="4">
    <source>
        <dbReference type="ARBA" id="ARBA00022563"/>
    </source>
</evidence>
<dbReference type="RefSeq" id="WP_245792614.1">
    <property type="nucleotide sequence ID" value="NZ_FQZE01000003.1"/>
</dbReference>
<dbReference type="GO" id="GO:0008270">
    <property type="term" value="F:zinc ion binding"/>
    <property type="evidence" value="ECO:0007669"/>
    <property type="project" value="UniProtKB-UniRule"/>
</dbReference>
<dbReference type="NCBIfam" id="NF006825">
    <property type="entry name" value="PRK09347.1-2"/>
    <property type="match status" value="1"/>
</dbReference>
<evidence type="ECO:0000259" key="7">
    <source>
        <dbReference type="Pfam" id="PF01227"/>
    </source>
</evidence>
<dbReference type="HAMAP" id="MF_00223">
    <property type="entry name" value="FolE"/>
    <property type="match status" value="1"/>
</dbReference>